<gene>
    <name evidence="2" type="ORF">DVK44_12515</name>
</gene>
<accession>A0A345HNX4</accession>
<dbReference type="RefSeq" id="WP_114659744.1">
    <property type="nucleotide sequence ID" value="NZ_CP031194.1"/>
</dbReference>
<keyword evidence="2" id="KW-0282">Flagellum</keyword>
<dbReference type="OrthoDB" id="583296at2"/>
<keyword evidence="2" id="KW-0966">Cell projection</keyword>
<keyword evidence="1" id="KW-0732">Signal</keyword>
<feature type="chain" id="PRO_5016807592" evidence="1">
    <location>
        <begin position="31"/>
        <end position="177"/>
    </location>
</feature>
<dbReference type="KEGG" id="spad:DVK44_12515"/>
<dbReference type="AlphaFoldDB" id="A0A345HNX4"/>
<evidence type="ECO:0000256" key="1">
    <source>
        <dbReference type="SAM" id="SignalP"/>
    </source>
</evidence>
<sequence>MKKLLARTTAALATAASLVLIPLAAAPAQATVTANHPGMTWSVVNKGSGVVQPSSDAVTNPYNGDTPASATLPVLCLRVTNAPVPAGITPTFNVGWARGTVAATPPVQGTTLTSWAVADALCVQYYGPGWRMAEFHDGRYGADLSQSGGWSFWAHGYLPENTRFWVAINDQIANPWN</sequence>
<keyword evidence="2" id="KW-0969">Cilium</keyword>
<evidence type="ECO:0000313" key="3">
    <source>
        <dbReference type="Proteomes" id="UP000253868"/>
    </source>
</evidence>
<protein>
    <submittedName>
        <fullName evidence="2">Flagellar hook-length control protein</fullName>
    </submittedName>
</protein>
<name>A0A345HNX4_9ACTN</name>
<organism evidence="2 3">
    <name type="scientific">Streptomyces paludis</name>
    <dbReference type="NCBI Taxonomy" id="2282738"/>
    <lineage>
        <taxon>Bacteria</taxon>
        <taxon>Bacillati</taxon>
        <taxon>Actinomycetota</taxon>
        <taxon>Actinomycetes</taxon>
        <taxon>Kitasatosporales</taxon>
        <taxon>Streptomycetaceae</taxon>
        <taxon>Streptomyces</taxon>
    </lineage>
</organism>
<keyword evidence="3" id="KW-1185">Reference proteome</keyword>
<proteinExistence type="predicted"/>
<evidence type="ECO:0000313" key="2">
    <source>
        <dbReference type="EMBL" id="AXG78398.1"/>
    </source>
</evidence>
<reference evidence="3" key="1">
    <citation type="submission" date="2018-07" db="EMBL/GenBank/DDBJ databases">
        <authorList>
            <person name="Zhao J."/>
        </authorList>
    </citation>
    <scope>NUCLEOTIDE SEQUENCE [LARGE SCALE GENOMIC DNA]</scope>
    <source>
        <strain evidence="3">GSSD-12</strain>
    </source>
</reference>
<feature type="signal peptide" evidence="1">
    <location>
        <begin position="1"/>
        <end position="30"/>
    </location>
</feature>
<dbReference type="EMBL" id="CP031194">
    <property type="protein sequence ID" value="AXG78398.1"/>
    <property type="molecule type" value="Genomic_DNA"/>
</dbReference>
<dbReference type="Proteomes" id="UP000253868">
    <property type="component" value="Chromosome"/>
</dbReference>